<dbReference type="RefSeq" id="WP_127565735.1">
    <property type="nucleotide sequence ID" value="NZ_BMFB01000002.1"/>
</dbReference>
<dbReference type="EMBL" id="CP018911">
    <property type="protein sequence ID" value="AZU03331.1"/>
    <property type="molecule type" value="Genomic_DNA"/>
</dbReference>
<keyword evidence="2" id="KW-1185">Reference proteome</keyword>
<organism evidence="1 2">
    <name type="scientific">Glycocaulis alkaliphilus</name>
    <dbReference type="NCBI Taxonomy" id="1434191"/>
    <lineage>
        <taxon>Bacteria</taxon>
        <taxon>Pseudomonadati</taxon>
        <taxon>Pseudomonadota</taxon>
        <taxon>Alphaproteobacteria</taxon>
        <taxon>Maricaulales</taxon>
        <taxon>Maricaulaceae</taxon>
        <taxon>Glycocaulis</taxon>
    </lineage>
</organism>
<evidence type="ECO:0000313" key="2">
    <source>
        <dbReference type="Proteomes" id="UP000286954"/>
    </source>
</evidence>
<reference evidence="1 2" key="1">
    <citation type="submission" date="2016-12" db="EMBL/GenBank/DDBJ databases">
        <title>The genome of dimorphic prosthecate Glycocaulis alkaliphilus 6b-8t, isolated from crude oil dictates its adaptability in petroleum environments.</title>
        <authorList>
            <person name="Wu X.-L."/>
            <person name="Geng S."/>
        </authorList>
    </citation>
    <scope>NUCLEOTIDE SEQUENCE [LARGE SCALE GENOMIC DNA]</scope>
    <source>
        <strain evidence="1 2">6B-8</strain>
    </source>
</reference>
<dbReference type="Proteomes" id="UP000286954">
    <property type="component" value="Chromosome"/>
</dbReference>
<accession>A0A3T0E7F7</accession>
<protein>
    <submittedName>
        <fullName evidence="1">Uncharacterized protein</fullName>
    </submittedName>
</protein>
<dbReference type="AlphaFoldDB" id="A0A3T0E7F7"/>
<evidence type="ECO:0000313" key="1">
    <source>
        <dbReference type="EMBL" id="AZU03331.1"/>
    </source>
</evidence>
<name>A0A3T0E7F7_9PROT</name>
<gene>
    <name evidence="1" type="ORF">X907_0787</name>
</gene>
<dbReference type="KEGG" id="gak:X907_0787"/>
<sequence length="112" mass="11708">MTRSDDLFEQELLGRFEAMSPLPDDAFTASVVAALPRTGWLRPVILVLAGMLGVLVASLQLPELVFAMDRIAAGLGVAAIDTMGAQALAMGIVAVGLGAVTLVLFRRGNLTL</sequence>
<proteinExistence type="predicted"/>